<dbReference type="CDD" id="cd03215">
    <property type="entry name" value="ABC_Carb_Monos_II"/>
    <property type="match status" value="1"/>
</dbReference>
<evidence type="ECO:0000259" key="5">
    <source>
        <dbReference type="PROSITE" id="PS50893"/>
    </source>
</evidence>
<dbReference type="SMART" id="SM00382">
    <property type="entry name" value="AAA"/>
    <property type="match status" value="2"/>
</dbReference>
<keyword evidence="2" id="KW-0677">Repeat</keyword>
<evidence type="ECO:0000256" key="2">
    <source>
        <dbReference type="ARBA" id="ARBA00022737"/>
    </source>
</evidence>
<keyword evidence="1" id="KW-0813">Transport</keyword>
<dbReference type="Pfam" id="PF00005">
    <property type="entry name" value="ABC_tran"/>
    <property type="match status" value="2"/>
</dbReference>
<dbReference type="Gene3D" id="3.40.50.300">
    <property type="entry name" value="P-loop containing nucleotide triphosphate hydrolases"/>
    <property type="match status" value="2"/>
</dbReference>
<organism evidence="6 7">
    <name type="scientific">Pseudomonas gingeri</name>
    <dbReference type="NCBI Taxonomy" id="117681"/>
    <lineage>
        <taxon>Bacteria</taxon>
        <taxon>Pseudomonadati</taxon>
        <taxon>Pseudomonadota</taxon>
        <taxon>Gammaproteobacteria</taxon>
        <taxon>Pseudomonadales</taxon>
        <taxon>Pseudomonadaceae</taxon>
        <taxon>Pseudomonas</taxon>
    </lineage>
</organism>
<gene>
    <name evidence="6" type="ORF">HX882_07545</name>
</gene>
<evidence type="ECO:0000256" key="3">
    <source>
        <dbReference type="ARBA" id="ARBA00022741"/>
    </source>
</evidence>
<dbReference type="InterPro" id="IPR050107">
    <property type="entry name" value="ABC_carbohydrate_import_ATPase"/>
</dbReference>
<dbReference type="SUPFAM" id="SSF52540">
    <property type="entry name" value="P-loop containing nucleoside triphosphate hydrolases"/>
    <property type="match status" value="2"/>
</dbReference>
<proteinExistence type="predicted"/>
<sequence length="503" mass="53893">MSGVTVLLASGLTKKYGGVEALSQVGFDLFSGEIHGLCGENGAGKSTLIKILGGLVKPDSGSIIVHGKPLRLGVRVDPELISIVHQELSIVPHLSVLDNIMLNCPGGILYWRGSLKARARNLLDIVGLEHVDSASLAQQLTLAEQQLVEIARGIASEAKVLLLDEPTATLSDVEIRKVFAVLRKLRDGGSTIVIVSHRLDEIFELTDRVTVFRNGRHVCTELTSALDGLALVKAMIGREVIRGAHHAKPALEVRSETALCVRALAINGKFGPFNLSFAQGETVAVVGQLGSGADLLLEALAGLHPQMSGEIFMGASSLSLNSINDAYQAGIAYVPEDRAAKGVFLDESIEINITSQVLDRISVAGVMVREKAQRKALQLAQDFQIDARRLTLDVSTLSGGNQQKVALAKAIAMTPKVLLLNEPTRGVDIGARAEIYERLSGLTNAGMSIVFYSSDLEEVMEVADRVITVYRGQVVNDKPRWTITGDDVLHDILHGTDNLEACA</sequence>
<dbReference type="EMBL" id="JACAQB010000004">
    <property type="protein sequence ID" value="NWB95740.1"/>
    <property type="molecule type" value="Genomic_DNA"/>
</dbReference>
<dbReference type="GO" id="GO:0005524">
    <property type="term" value="F:ATP binding"/>
    <property type="evidence" value="ECO:0007669"/>
    <property type="project" value="UniProtKB-KW"/>
</dbReference>
<protein>
    <submittedName>
        <fullName evidence="6">Sugar ABC transporter ATP-binding protein</fullName>
    </submittedName>
</protein>
<dbReference type="InterPro" id="IPR003439">
    <property type="entry name" value="ABC_transporter-like_ATP-bd"/>
</dbReference>
<comment type="caution">
    <text evidence="6">The sequence shown here is derived from an EMBL/GenBank/DDBJ whole genome shotgun (WGS) entry which is preliminary data.</text>
</comment>
<accession>A0A7Y7X9V4</accession>
<dbReference type="Proteomes" id="UP000539985">
    <property type="component" value="Unassembled WGS sequence"/>
</dbReference>
<dbReference type="InterPro" id="IPR003593">
    <property type="entry name" value="AAA+_ATPase"/>
</dbReference>
<keyword evidence="4 6" id="KW-0067">ATP-binding</keyword>
<dbReference type="InterPro" id="IPR017871">
    <property type="entry name" value="ABC_transporter-like_CS"/>
</dbReference>
<keyword evidence="3" id="KW-0547">Nucleotide-binding</keyword>
<dbReference type="PANTHER" id="PTHR43790">
    <property type="entry name" value="CARBOHYDRATE TRANSPORT ATP-BINDING PROTEIN MG119-RELATED"/>
    <property type="match status" value="1"/>
</dbReference>
<dbReference type="GO" id="GO:0016887">
    <property type="term" value="F:ATP hydrolysis activity"/>
    <property type="evidence" value="ECO:0007669"/>
    <property type="project" value="InterPro"/>
</dbReference>
<dbReference type="InterPro" id="IPR027417">
    <property type="entry name" value="P-loop_NTPase"/>
</dbReference>
<dbReference type="CDD" id="cd03216">
    <property type="entry name" value="ABC_Carb_Monos_I"/>
    <property type="match status" value="1"/>
</dbReference>
<feature type="domain" description="ABC transporter" evidence="5">
    <location>
        <begin position="253"/>
        <end position="496"/>
    </location>
</feature>
<evidence type="ECO:0000313" key="6">
    <source>
        <dbReference type="EMBL" id="NWB95740.1"/>
    </source>
</evidence>
<dbReference type="PANTHER" id="PTHR43790:SF9">
    <property type="entry name" value="GALACTOFURANOSE TRANSPORTER ATP-BINDING PROTEIN YTFR"/>
    <property type="match status" value="1"/>
</dbReference>
<dbReference type="PROSITE" id="PS50893">
    <property type="entry name" value="ABC_TRANSPORTER_2"/>
    <property type="match status" value="2"/>
</dbReference>
<dbReference type="PROSITE" id="PS00211">
    <property type="entry name" value="ABC_TRANSPORTER_1"/>
    <property type="match status" value="1"/>
</dbReference>
<dbReference type="AlphaFoldDB" id="A0A7Y7X9V4"/>
<evidence type="ECO:0000256" key="1">
    <source>
        <dbReference type="ARBA" id="ARBA00022448"/>
    </source>
</evidence>
<dbReference type="RefSeq" id="WP_177100997.1">
    <property type="nucleotide sequence ID" value="NZ_JACAQB010000004.1"/>
</dbReference>
<evidence type="ECO:0000256" key="4">
    <source>
        <dbReference type="ARBA" id="ARBA00022840"/>
    </source>
</evidence>
<name>A0A7Y7X9V4_9PSED</name>
<feature type="domain" description="ABC transporter" evidence="5">
    <location>
        <begin position="7"/>
        <end position="239"/>
    </location>
</feature>
<evidence type="ECO:0000313" key="7">
    <source>
        <dbReference type="Proteomes" id="UP000539985"/>
    </source>
</evidence>
<reference evidence="6 7" key="1">
    <citation type="submission" date="2020-04" db="EMBL/GenBank/DDBJ databases">
        <title>Molecular characterization of pseudomonads from Agaricus bisporus reveal novel blotch 2 pathogens in Western Europe.</title>
        <authorList>
            <person name="Taparia T."/>
            <person name="Krijger M."/>
            <person name="Haynes E."/>
            <person name="Elpinstone J.G."/>
            <person name="Noble R."/>
            <person name="Van Der Wolf J."/>
        </authorList>
    </citation>
    <scope>NUCLEOTIDE SEQUENCE [LARGE SCALE GENOMIC DNA]</scope>
    <source>
        <strain evidence="6 7">H7001</strain>
    </source>
</reference>